<evidence type="ECO:0000313" key="2">
    <source>
        <dbReference type="EMBL" id="MBE3637452.1"/>
    </source>
</evidence>
<evidence type="ECO:0000313" key="3">
    <source>
        <dbReference type="Proteomes" id="UP000609121"/>
    </source>
</evidence>
<proteinExistence type="predicted"/>
<feature type="region of interest" description="Disordered" evidence="1">
    <location>
        <begin position="1"/>
        <end position="22"/>
    </location>
</feature>
<dbReference type="EMBL" id="JACVXA010000009">
    <property type="protein sequence ID" value="MBE3637452.1"/>
    <property type="molecule type" value="Genomic_DNA"/>
</dbReference>
<evidence type="ECO:0000256" key="1">
    <source>
        <dbReference type="SAM" id="MobiDB-lite"/>
    </source>
</evidence>
<dbReference type="Proteomes" id="UP000609121">
    <property type="component" value="Unassembled WGS sequence"/>
</dbReference>
<protein>
    <submittedName>
        <fullName evidence="2">Uncharacterized protein</fullName>
    </submittedName>
</protein>
<accession>A0A8J7CW80</accession>
<sequence length="86" mass="9308">MRIKRIEMSRSGSSEESPDGGRLGVIMFDEFDQIVGTVTVEVDGHAVAHAISNMQITLRCELAAEGEPESFAEIAGAGSDRKRRSN</sequence>
<reference evidence="2" key="1">
    <citation type="submission" date="2020-09" db="EMBL/GenBank/DDBJ databases">
        <title>A novel bacterium of genus Mangrovicoccus, isolated from South China Sea.</title>
        <authorList>
            <person name="Huang H."/>
            <person name="Mo K."/>
            <person name="Hu Y."/>
        </authorList>
    </citation>
    <scope>NUCLEOTIDE SEQUENCE</scope>
    <source>
        <strain evidence="2">HB182678</strain>
    </source>
</reference>
<dbReference type="RefSeq" id="WP_193180074.1">
    <property type="nucleotide sequence ID" value="NZ_JACVXA010000009.1"/>
</dbReference>
<name>A0A8J7CW80_9RHOB</name>
<comment type="caution">
    <text evidence="2">The sequence shown here is derived from an EMBL/GenBank/DDBJ whole genome shotgun (WGS) entry which is preliminary data.</text>
</comment>
<dbReference type="AlphaFoldDB" id="A0A8J7CW80"/>
<gene>
    <name evidence="2" type="ORF">ICN82_04450</name>
</gene>
<keyword evidence="3" id="KW-1185">Reference proteome</keyword>
<organism evidence="2 3">
    <name type="scientific">Mangrovicoccus algicola</name>
    <dbReference type="NCBI Taxonomy" id="2771008"/>
    <lineage>
        <taxon>Bacteria</taxon>
        <taxon>Pseudomonadati</taxon>
        <taxon>Pseudomonadota</taxon>
        <taxon>Alphaproteobacteria</taxon>
        <taxon>Rhodobacterales</taxon>
        <taxon>Paracoccaceae</taxon>
        <taxon>Mangrovicoccus</taxon>
    </lineage>
</organism>